<keyword evidence="4" id="KW-0653">Protein transport</keyword>
<dbReference type="InterPro" id="IPR011989">
    <property type="entry name" value="ARM-like"/>
</dbReference>
<evidence type="ECO:0000256" key="1">
    <source>
        <dbReference type="ARBA" id="ARBA00010394"/>
    </source>
</evidence>
<dbReference type="InterPro" id="IPR036975">
    <property type="entry name" value="Importin-a_IBB_sf"/>
</dbReference>
<evidence type="ECO:0000256" key="2">
    <source>
        <dbReference type="ARBA" id="ARBA00022448"/>
    </source>
</evidence>
<dbReference type="InterPro" id="IPR002652">
    <property type="entry name" value="Importin-a_IBB"/>
</dbReference>
<feature type="region of interest" description="Disordered" evidence="5">
    <location>
        <begin position="1"/>
        <end position="66"/>
    </location>
</feature>
<accession>K1PJ06</accession>
<dbReference type="Pfam" id="PF16186">
    <property type="entry name" value="Arm_3"/>
    <property type="match status" value="1"/>
</dbReference>
<dbReference type="PROSITE" id="PS50176">
    <property type="entry name" value="ARM_REPEAT"/>
    <property type="match status" value="3"/>
</dbReference>
<evidence type="ECO:0000313" key="6">
    <source>
        <dbReference type="EMBL" id="EKC18904.1"/>
    </source>
</evidence>
<dbReference type="SMART" id="SM00185">
    <property type="entry name" value="ARM"/>
    <property type="match status" value="10"/>
</dbReference>
<reference evidence="6" key="1">
    <citation type="journal article" date="2012" name="Nature">
        <title>The oyster genome reveals stress adaptation and complexity of shell formation.</title>
        <authorList>
            <person name="Zhang G."/>
            <person name="Fang X."/>
            <person name="Guo X."/>
            <person name="Li L."/>
            <person name="Luo R."/>
            <person name="Xu F."/>
            <person name="Yang P."/>
            <person name="Zhang L."/>
            <person name="Wang X."/>
            <person name="Qi H."/>
            <person name="Xiong Z."/>
            <person name="Que H."/>
            <person name="Xie Y."/>
            <person name="Holland P.W."/>
            <person name="Paps J."/>
            <person name="Zhu Y."/>
            <person name="Wu F."/>
            <person name="Chen Y."/>
            <person name="Wang J."/>
            <person name="Peng C."/>
            <person name="Meng J."/>
            <person name="Yang L."/>
            <person name="Liu J."/>
            <person name="Wen B."/>
            <person name="Zhang N."/>
            <person name="Huang Z."/>
            <person name="Zhu Q."/>
            <person name="Feng Y."/>
            <person name="Mount A."/>
            <person name="Hedgecock D."/>
            <person name="Xu Z."/>
            <person name="Liu Y."/>
            <person name="Domazet-Loso T."/>
            <person name="Du Y."/>
            <person name="Sun X."/>
            <person name="Zhang S."/>
            <person name="Liu B."/>
            <person name="Cheng P."/>
            <person name="Jiang X."/>
            <person name="Li J."/>
            <person name="Fan D."/>
            <person name="Wang W."/>
            <person name="Fu W."/>
            <person name="Wang T."/>
            <person name="Wang B."/>
            <person name="Zhang J."/>
            <person name="Peng Z."/>
            <person name="Li Y."/>
            <person name="Li N."/>
            <person name="Wang J."/>
            <person name="Chen M."/>
            <person name="He Y."/>
            <person name="Tan F."/>
            <person name="Song X."/>
            <person name="Zheng Q."/>
            <person name="Huang R."/>
            <person name="Yang H."/>
            <person name="Du X."/>
            <person name="Chen L."/>
            <person name="Yang M."/>
            <person name="Gaffney P.M."/>
            <person name="Wang S."/>
            <person name="Luo L."/>
            <person name="She Z."/>
            <person name="Ming Y."/>
            <person name="Huang W."/>
            <person name="Zhang S."/>
            <person name="Huang B."/>
            <person name="Zhang Y."/>
            <person name="Qu T."/>
            <person name="Ni P."/>
            <person name="Miao G."/>
            <person name="Wang J."/>
            <person name="Wang Q."/>
            <person name="Steinberg C.E."/>
            <person name="Wang H."/>
            <person name="Li N."/>
            <person name="Qian L."/>
            <person name="Zhang G."/>
            <person name="Li Y."/>
            <person name="Yang H."/>
            <person name="Liu X."/>
            <person name="Wang J."/>
            <person name="Yin Y."/>
            <person name="Wang J."/>
        </authorList>
    </citation>
    <scope>NUCLEOTIDE SEQUENCE [LARGE SCALE GENOMIC DNA]</scope>
    <source>
        <strain evidence="6">05x7-T-G4-1.051#20</strain>
    </source>
</reference>
<organism evidence="6">
    <name type="scientific">Magallana gigas</name>
    <name type="common">Pacific oyster</name>
    <name type="synonym">Crassostrea gigas</name>
    <dbReference type="NCBI Taxonomy" id="29159"/>
    <lineage>
        <taxon>Eukaryota</taxon>
        <taxon>Metazoa</taxon>
        <taxon>Spiralia</taxon>
        <taxon>Lophotrochozoa</taxon>
        <taxon>Mollusca</taxon>
        <taxon>Bivalvia</taxon>
        <taxon>Autobranchia</taxon>
        <taxon>Pteriomorphia</taxon>
        <taxon>Ostreida</taxon>
        <taxon>Ostreoidea</taxon>
        <taxon>Ostreidae</taxon>
        <taxon>Magallana</taxon>
    </lineage>
</organism>
<dbReference type="FunFam" id="1.25.10.10:FF:000009">
    <property type="entry name" value="Importin subunit alpha"/>
    <property type="match status" value="2"/>
</dbReference>
<feature type="compositionally biased region" description="Basic and acidic residues" evidence="5">
    <location>
        <begin position="14"/>
        <end position="42"/>
    </location>
</feature>
<protein>
    <submittedName>
        <fullName evidence="6">Importin subunit alpha-1</fullName>
    </submittedName>
</protein>
<dbReference type="Pfam" id="PF00514">
    <property type="entry name" value="Arm"/>
    <property type="match status" value="10"/>
</dbReference>
<dbReference type="PANTHER" id="PTHR23316">
    <property type="entry name" value="IMPORTIN ALPHA"/>
    <property type="match status" value="1"/>
</dbReference>
<evidence type="ECO:0000256" key="3">
    <source>
        <dbReference type="ARBA" id="ARBA00022737"/>
    </source>
</evidence>
<dbReference type="AlphaFoldDB" id="K1PJ06"/>
<dbReference type="Gene3D" id="1.20.5.690">
    <property type="entry name" value="Importin-alpha, importin-beta-binding domain"/>
    <property type="match status" value="1"/>
</dbReference>
<dbReference type="SUPFAM" id="SSF48371">
    <property type="entry name" value="ARM repeat"/>
    <property type="match status" value="2"/>
</dbReference>
<comment type="similarity">
    <text evidence="1">Belongs to the importin alpha family.</text>
</comment>
<keyword evidence="2" id="KW-0813">Transport</keyword>
<proteinExistence type="inferred from homology"/>
<dbReference type="InParanoid" id="K1PJ06"/>
<dbReference type="PROSITE" id="PS51214">
    <property type="entry name" value="IBB"/>
    <property type="match status" value="1"/>
</dbReference>
<keyword evidence="3" id="KW-0677">Repeat</keyword>
<dbReference type="HOGENOM" id="CLU_018084_6_0_1"/>
<dbReference type="InterPro" id="IPR016024">
    <property type="entry name" value="ARM-type_fold"/>
</dbReference>
<dbReference type="GO" id="GO:0005634">
    <property type="term" value="C:nucleus"/>
    <property type="evidence" value="ECO:0007669"/>
    <property type="project" value="UniProtKB-ARBA"/>
</dbReference>
<dbReference type="GO" id="GO:0006606">
    <property type="term" value="P:protein import into nucleus"/>
    <property type="evidence" value="ECO:0007669"/>
    <property type="project" value="InterPro"/>
</dbReference>
<dbReference type="Pfam" id="PF01749">
    <property type="entry name" value="IBB"/>
    <property type="match status" value="1"/>
</dbReference>
<dbReference type="EMBL" id="JH816588">
    <property type="protein sequence ID" value="EKC18904.1"/>
    <property type="molecule type" value="Genomic_DNA"/>
</dbReference>
<dbReference type="InterPro" id="IPR032413">
    <property type="entry name" value="Arm_3"/>
</dbReference>
<evidence type="ECO:0000256" key="4">
    <source>
        <dbReference type="ARBA" id="ARBA00022927"/>
    </source>
</evidence>
<dbReference type="Gene3D" id="1.25.10.10">
    <property type="entry name" value="Leucine-rich Repeat Variant"/>
    <property type="match status" value="2"/>
</dbReference>
<dbReference type="GO" id="GO:0061608">
    <property type="term" value="F:nuclear import signal receptor activity"/>
    <property type="evidence" value="ECO:0007669"/>
    <property type="project" value="InterPro"/>
</dbReference>
<name>K1PJ06_MAGGI</name>
<evidence type="ECO:0000256" key="5">
    <source>
        <dbReference type="SAM" id="MobiDB-lite"/>
    </source>
</evidence>
<dbReference type="InterPro" id="IPR000225">
    <property type="entry name" value="Armadillo"/>
</dbReference>
<sequence length="617" mass="68523">MPANENRIKTYKNKGRDVDEMRRRRTDVSVELRKQKKDDQLLKRRNVAIEEDDEPTSPLKDNSNKGPGLTLVEIIAGINSTSPQTQMQCTQAARKLLSKERNPPIDDIIQAGVIPKMVEFLGHNDRPELQFEAAWALTNIASGTSNQTKFVVKAGAVPNFVKLLSSPHHNVCEQAVWALGNIAGDGPDLRDFVTEAGIVEPLLRLIETDTPAGFLRNITWTLSNLCRNKNPPPKFKVVRQFLPTLARLLHHSDREVLTDTCWALSYLTDGTNDKIQEVIDSSDGPDLRDFVTEAGIVEPLLRLIETDTPAGFLRNITWTLSNLCRNKNPPPKFKVVRQFLPTLARLLHHSDREVLTDTCWALSYLTDGTNDKIQEVIDSNVVTRLVELLNSNEVSVITPALRAIGNIVTGDDSQTQCILDHGALSAFHNLLKHHKINIQKEAAWTISNITAGNTQQIQQVIDQQLLPPVLDILTKGDYKSQKEAVWAVTNLTSGGTVEQIAYLVQLGAIKPLCDLLTVKEAKVILVILDALSNVLMAAEKLNQQDVVCVMIEESGGLDKIENLQNHENEHVYKAALEIIEKWFSGEEEDSSLAPTTTEGGAYQFNAAATIPQQGFSF</sequence>
<gene>
    <name evidence="6" type="ORF">CGI_10010567</name>
</gene>